<evidence type="ECO:0000313" key="3">
    <source>
        <dbReference type="Proteomes" id="UP001642464"/>
    </source>
</evidence>
<sequence>DYLRQLTVDCAPLELHLSDCALTREGFNSLASALEESPLFPKPTSSPTVGMPLYLRLEGNYINEDAIKEKVSSGIIRPFNKTPTTSKTAPMDGPKANLVVKGSTFGQKQGDPPAPENAPPPKEVFDRNQQRPQQDWNPMMWMMGKGFWWGPKGMQKAGMQKGYMQKGGVFKGAMQKGMMALPAGKGPQGKGKDPATAKPSSQKRQPEQQQWQQQSAPEQQSWDKSKAQGWQGWEQKQEDWKQDLGSWKTDDETEDWKEQQDWTNAEKWQKGQQGASGNSWNGKDSWPQAQEWKRQEGRRWNSAQGNTSADRSRTPAPR</sequence>
<accession>A0ABP0SM94</accession>
<keyword evidence="3" id="KW-1185">Reference proteome</keyword>
<organism evidence="2 3">
    <name type="scientific">Durusdinium trenchii</name>
    <dbReference type="NCBI Taxonomy" id="1381693"/>
    <lineage>
        <taxon>Eukaryota</taxon>
        <taxon>Sar</taxon>
        <taxon>Alveolata</taxon>
        <taxon>Dinophyceae</taxon>
        <taxon>Suessiales</taxon>
        <taxon>Symbiodiniaceae</taxon>
        <taxon>Durusdinium</taxon>
    </lineage>
</organism>
<dbReference type="EMBL" id="CAXAMM010044164">
    <property type="protein sequence ID" value="CAK9113533.1"/>
    <property type="molecule type" value="Genomic_DNA"/>
</dbReference>
<comment type="caution">
    <text evidence="2">The sequence shown here is derived from an EMBL/GenBank/DDBJ whole genome shotgun (WGS) entry which is preliminary data.</text>
</comment>
<protein>
    <submittedName>
        <fullName evidence="2">Uncharacterized protein</fullName>
    </submittedName>
</protein>
<feature type="compositionally biased region" description="Polar residues" evidence="1">
    <location>
        <begin position="270"/>
        <end position="282"/>
    </location>
</feature>
<name>A0ABP0SM94_9DINO</name>
<feature type="region of interest" description="Disordered" evidence="1">
    <location>
        <begin position="77"/>
        <end position="137"/>
    </location>
</feature>
<evidence type="ECO:0000313" key="2">
    <source>
        <dbReference type="EMBL" id="CAK9113533.1"/>
    </source>
</evidence>
<feature type="region of interest" description="Disordered" evidence="1">
    <location>
        <begin position="179"/>
        <end position="318"/>
    </location>
</feature>
<feature type="non-terminal residue" evidence="2">
    <location>
        <position position="318"/>
    </location>
</feature>
<feature type="compositionally biased region" description="Pro residues" evidence="1">
    <location>
        <begin position="112"/>
        <end position="122"/>
    </location>
</feature>
<dbReference type="Proteomes" id="UP001642464">
    <property type="component" value="Unassembled WGS sequence"/>
</dbReference>
<feature type="compositionally biased region" description="Low complexity" evidence="1">
    <location>
        <begin position="198"/>
        <end position="220"/>
    </location>
</feature>
<reference evidence="2 3" key="1">
    <citation type="submission" date="2024-02" db="EMBL/GenBank/DDBJ databases">
        <authorList>
            <person name="Chen Y."/>
            <person name="Shah S."/>
            <person name="Dougan E. K."/>
            <person name="Thang M."/>
            <person name="Chan C."/>
        </authorList>
    </citation>
    <scope>NUCLEOTIDE SEQUENCE [LARGE SCALE GENOMIC DNA]</scope>
</reference>
<feature type="non-terminal residue" evidence="2">
    <location>
        <position position="1"/>
    </location>
</feature>
<evidence type="ECO:0000256" key="1">
    <source>
        <dbReference type="SAM" id="MobiDB-lite"/>
    </source>
</evidence>
<proteinExistence type="predicted"/>
<gene>
    <name evidence="2" type="ORF">SCF082_LOCUS52627</name>
</gene>